<reference evidence="2 3" key="2">
    <citation type="journal article" date="2017" name="Front. Plant Sci.">
        <title>Gene Classification and Mining of Molecular Markers Useful in Red Clover (Trifolium pratense) Breeding.</title>
        <authorList>
            <person name="Istvanek J."/>
            <person name="Dluhosova J."/>
            <person name="Dluhos P."/>
            <person name="Patkova L."/>
            <person name="Nedelnik J."/>
            <person name="Repkova J."/>
        </authorList>
    </citation>
    <scope>NUCLEOTIDE SEQUENCE [LARGE SCALE GENOMIC DNA]</scope>
    <source>
        <strain evidence="3">cv. Tatra</strain>
        <tissue evidence="2">Young leaves</tissue>
    </source>
</reference>
<proteinExistence type="predicted"/>
<accession>A0A2K3KWT0</accession>
<protein>
    <submittedName>
        <fullName evidence="2">Uncharacterized protein</fullName>
    </submittedName>
</protein>
<gene>
    <name evidence="2" type="ORF">L195_g057707</name>
</gene>
<evidence type="ECO:0000313" key="2">
    <source>
        <dbReference type="EMBL" id="PNX70751.1"/>
    </source>
</evidence>
<sequence>MAENDELSDIEPSPHAEIDDDISDGGSHPEPAFSVRPESSLSSSHRCLPPSPLSVSALIAAICICIEPAECVETPKQGRCKRNREDEV</sequence>
<feature type="region of interest" description="Disordered" evidence="1">
    <location>
        <begin position="1"/>
        <end position="48"/>
    </location>
</feature>
<dbReference type="Proteomes" id="UP000236291">
    <property type="component" value="Unassembled WGS sequence"/>
</dbReference>
<organism evidence="2 3">
    <name type="scientific">Trifolium pratense</name>
    <name type="common">Red clover</name>
    <dbReference type="NCBI Taxonomy" id="57577"/>
    <lineage>
        <taxon>Eukaryota</taxon>
        <taxon>Viridiplantae</taxon>
        <taxon>Streptophyta</taxon>
        <taxon>Embryophyta</taxon>
        <taxon>Tracheophyta</taxon>
        <taxon>Spermatophyta</taxon>
        <taxon>Magnoliopsida</taxon>
        <taxon>eudicotyledons</taxon>
        <taxon>Gunneridae</taxon>
        <taxon>Pentapetalae</taxon>
        <taxon>rosids</taxon>
        <taxon>fabids</taxon>
        <taxon>Fabales</taxon>
        <taxon>Fabaceae</taxon>
        <taxon>Papilionoideae</taxon>
        <taxon>50 kb inversion clade</taxon>
        <taxon>NPAAA clade</taxon>
        <taxon>Hologalegina</taxon>
        <taxon>IRL clade</taxon>
        <taxon>Trifolieae</taxon>
        <taxon>Trifolium</taxon>
    </lineage>
</organism>
<comment type="caution">
    <text evidence="2">The sequence shown here is derived from an EMBL/GenBank/DDBJ whole genome shotgun (WGS) entry which is preliminary data.</text>
</comment>
<dbReference type="AlphaFoldDB" id="A0A2K3KWT0"/>
<dbReference type="EMBL" id="ASHM01115778">
    <property type="protein sequence ID" value="PNX70751.1"/>
    <property type="molecule type" value="Genomic_DNA"/>
</dbReference>
<reference evidence="2 3" key="1">
    <citation type="journal article" date="2014" name="Am. J. Bot.">
        <title>Genome assembly and annotation for red clover (Trifolium pratense; Fabaceae).</title>
        <authorList>
            <person name="Istvanek J."/>
            <person name="Jaros M."/>
            <person name="Krenek A."/>
            <person name="Repkova J."/>
        </authorList>
    </citation>
    <scope>NUCLEOTIDE SEQUENCE [LARGE SCALE GENOMIC DNA]</scope>
    <source>
        <strain evidence="3">cv. Tatra</strain>
        <tissue evidence="2">Young leaves</tissue>
    </source>
</reference>
<evidence type="ECO:0000313" key="3">
    <source>
        <dbReference type="Proteomes" id="UP000236291"/>
    </source>
</evidence>
<evidence type="ECO:0000256" key="1">
    <source>
        <dbReference type="SAM" id="MobiDB-lite"/>
    </source>
</evidence>
<name>A0A2K3KWT0_TRIPR</name>